<gene>
    <name evidence="3" type="ORF">JRQ81_009928</name>
</gene>
<dbReference type="AlphaFoldDB" id="A0A9Q1ART5"/>
<dbReference type="InterPro" id="IPR052825">
    <property type="entry name" value="CCD-Prefoldin_beta-like"/>
</dbReference>
<accession>A0A9Q1ART5</accession>
<proteinExistence type="predicted"/>
<evidence type="ECO:0008006" key="5">
    <source>
        <dbReference type="Google" id="ProtNLM"/>
    </source>
</evidence>
<dbReference type="PANTHER" id="PTHR34479">
    <property type="entry name" value="COILED-COIL DOMAIN-CONTAINING PROTEIN 30"/>
    <property type="match status" value="1"/>
</dbReference>
<feature type="region of interest" description="Disordered" evidence="2">
    <location>
        <begin position="473"/>
        <end position="503"/>
    </location>
</feature>
<organism evidence="3 4">
    <name type="scientific">Phrynocephalus forsythii</name>
    <dbReference type="NCBI Taxonomy" id="171643"/>
    <lineage>
        <taxon>Eukaryota</taxon>
        <taxon>Metazoa</taxon>
        <taxon>Chordata</taxon>
        <taxon>Craniata</taxon>
        <taxon>Vertebrata</taxon>
        <taxon>Euteleostomi</taxon>
        <taxon>Lepidosauria</taxon>
        <taxon>Squamata</taxon>
        <taxon>Bifurcata</taxon>
        <taxon>Unidentata</taxon>
        <taxon>Episquamata</taxon>
        <taxon>Toxicofera</taxon>
        <taxon>Iguania</taxon>
        <taxon>Acrodonta</taxon>
        <taxon>Agamidae</taxon>
        <taxon>Agaminae</taxon>
        <taxon>Phrynocephalus</taxon>
    </lineage>
</organism>
<dbReference type="EMBL" id="JAPFRF010000020">
    <property type="protein sequence ID" value="KAJ7306564.1"/>
    <property type="molecule type" value="Genomic_DNA"/>
</dbReference>
<reference evidence="3" key="1">
    <citation type="journal article" date="2023" name="DNA Res.">
        <title>Chromosome-level genome assembly of Phrynocephalus forsythii using third-generation DNA sequencing and Hi-C analysis.</title>
        <authorList>
            <person name="Qi Y."/>
            <person name="Zhao W."/>
            <person name="Zhao Y."/>
            <person name="Niu C."/>
            <person name="Cao S."/>
            <person name="Zhang Y."/>
        </authorList>
    </citation>
    <scope>NUCLEOTIDE SEQUENCE</scope>
    <source>
        <tissue evidence="3">Muscle</tissue>
    </source>
</reference>
<feature type="region of interest" description="Disordered" evidence="2">
    <location>
        <begin position="53"/>
        <end position="82"/>
    </location>
</feature>
<keyword evidence="1" id="KW-0175">Coiled coil</keyword>
<evidence type="ECO:0000313" key="3">
    <source>
        <dbReference type="EMBL" id="KAJ7306564.1"/>
    </source>
</evidence>
<dbReference type="Pfam" id="PF15742">
    <property type="entry name" value="DUF4686"/>
    <property type="match status" value="1"/>
</dbReference>
<evidence type="ECO:0000313" key="4">
    <source>
        <dbReference type="Proteomes" id="UP001142489"/>
    </source>
</evidence>
<comment type="caution">
    <text evidence="3">The sequence shown here is derived from an EMBL/GenBank/DDBJ whole genome shotgun (WGS) entry which is preliminary data.</text>
</comment>
<dbReference type="PANTHER" id="PTHR34479:SF1">
    <property type="entry name" value="COILED-COIL DOMAIN-CONTAINING PROTEIN 30"/>
    <property type="match status" value="1"/>
</dbReference>
<dbReference type="OrthoDB" id="10007527at2759"/>
<dbReference type="InterPro" id="IPR031476">
    <property type="entry name" value="DUF4686"/>
</dbReference>
<sequence length="503" mass="58009">MTDCLQEEEEEEGKGNETPEAGALSGSLDQEISALLNRIRFLDLTWMPRFSDQDAIPKEELPKSSEEDPRASVAEMDPTKDLERGLLLQGELVRQQVQELQLELLKESQAAKQQQQQQRSLQEKLAQEKARVAEAGRTIAELQQTLREKQQQLEGDVKEAQEKQTKAHRQLLEEQQKRKILDQQAEDLQQQLRLAREKEAQLARTCTEGQLQAQQLQAQLRVLEEEQRTLSNEHLHCQKYSQRLTEQLLATQQEKEATNEELERILEQVDLAVRKNNERKLRHKAKLRRAKETFISEMKQRDLRIRHLENELKLAQSQREENQALIRRMATENEGLLQKKTKLSQRLLDLEEADRSHQQVFSAMQSRLHLFNEENKRLQGRILQLTHQVGALERTLRNIHSHNVEELKSIGFSECQLQTQMRPLPGLSLSVRELPDSHALLKSVKDGQAQEPAEKPLLSPSSFPSPEFSYLNVASPGEPGDLHQEKPAQPFCCDQAQRTGEDL</sequence>
<name>A0A9Q1ART5_9SAUR</name>
<evidence type="ECO:0000256" key="2">
    <source>
        <dbReference type="SAM" id="MobiDB-lite"/>
    </source>
</evidence>
<feature type="compositionally biased region" description="Basic and acidic residues" evidence="2">
    <location>
        <begin position="53"/>
        <end position="70"/>
    </location>
</feature>
<feature type="compositionally biased region" description="Acidic residues" evidence="2">
    <location>
        <begin position="1"/>
        <end position="12"/>
    </location>
</feature>
<keyword evidence="4" id="KW-1185">Reference proteome</keyword>
<protein>
    <recommendedName>
        <fullName evidence="5">Coiled-coil domain-containing protein 30</fullName>
    </recommendedName>
</protein>
<dbReference type="Proteomes" id="UP001142489">
    <property type="component" value="Unassembled WGS sequence"/>
</dbReference>
<feature type="region of interest" description="Disordered" evidence="2">
    <location>
        <begin position="1"/>
        <end position="26"/>
    </location>
</feature>
<feature type="coiled-coil region" evidence="1">
    <location>
        <begin position="97"/>
        <end position="395"/>
    </location>
</feature>
<evidence type="ECO:0000256" key="1">
    <source>
        <dbReference type="SAM" id="Coils"/>
    </source>
</evidence>